<evidence type="ECO:0000313" key="4">
    <source>
        <dbReference type="EMBL" id="KAJ0225639.1"/>
    </source>
</evidence>
<keyword evidence="2" id="KW-0479">Metal-binding</keyword>
<dbReference type="InterPro" id="IPR031052">
    <property type="entry name" value="FHY3/FAR1"/>
</dbReference>
<dbReference type="AlphaFoldDB" id="A0A9R1XU33"/>
<dbReference type="PANTHER" id="PTHR31669">
    <property type="entry name" value="PROTEIN FAR1-RELATED SEQUENCE 10-RELATED"/>
    <property type="match status" value="1"/>
</dbReference>
<keyword evidence="5" id="KW-1185">Reference proteome</keyword>
<dbReference type="Proteomes" id="UP000235145">
    <property type="component" value="Unassembled WGS sequence"/>
</dbReference>
<accession>A0A9R1XU33</accession>
<name>A0A9R1XU33_LACSA</name>
<dbReference type="InterPro" id="IPR007527">
    <property type="entry name" value="Znf_SWIM"/>
</dbReference>
<comment type="caution">
    <text evidence="4">The sequence shown here is derived from an EMBL/GenBank/DDBJ whole genome shotgun (WGS) entry which is preliminary data.</text>
</comment>
<evidence type="ECO:0000259" key="3">
    <source>
        <dbReference type="PROSITE" id="PS50966"/>
    </source>
</evidence>
<comment type="similarity">
    <text evidence="2">Belongs to the FHY3/FAR1 family.</text>
</comment>
<keyword evidence="1 2" id="KW-0863">Zinc-finger</keyword>
<feature type="domain" description="SWIM-type" evidence="3">
    <location>
        <begin position="39"/>
        <end position="75"/>
    </location>
</feature>
<dbReference type="Pfam" id="PF04434">
    <property type="entry name" value="SWIM"/>
    <property type="match status" value="1"/>
</dbReference>
<dbReference type="GO" id="GO:0006355">
    <property type="term" value="P:regulation of DNA-templated transcription"/>
    <property type="evidence" value="ECO:0007669"/>
    <property type="project" value="UniProtKB-UniRule"/>
</dbReference>
<keyword evidence="2" id="KW-0539">Nucleus</keyword>
<reference evidence="4 5" key="1">
    <citation type="journal article" date="2017" name="Nat. Commun.">
        <title>Genome assembly with in vitro proximity ligation data and whole-genome triplication in lettuce.</title>
        <authorList>
            <person name="Reyes-Chin-Wo S."/>
            <person name="Wang Z."/>
            <person name="Yang X."/>
            <person name="Kozik A."/>
            <person name="Arikit S."/>
            <person name="Song C."/>
            <person name="Xia L."/>
            <person name="Froenicke L."/>
            <person name="Lavelle D.O."/>
            <person name="Truco M.J."/>
            <person name="Xia R."/>
            <person name="Zhu S."/>
            <person name="Xu C."/>
            <person name="Xu H."/>
            <person name="Xu X."/>
            <person name="Cox K."/>
            <person name="Korf I."/>
            <person name="Meyers B.C."/>
            <person name="Michelmore R.W."/>
        </authorList>
    </citation>
    <scope>NUCLEOTIDE SEQUENCE [LARGE SCALE GENOMIC DNA]</scope>
    <source>
        <strain evidence="5">cv. Salinas</strain>
        <tissue evidence="4">Seedlings</tissue>
    </source>
</reference>
<evidence type="ECO:0000256" key="1">
    <source>
        <dbReference type="PROSITE-ProRule" id="PRU00325"/>
    </source>
</evidence>
<evidence type="ECO:0000256" key="2">
    <source>
        <dbReference type="RuleBase" id="RU367018"/>
    </source>
</evidence>
<sequence>MKNLQSSWYCHYKDVGTKNGWELYKVEQLNKNNDLKTEFEVEIKLPTNDVKCTCEHFNFFGTLCRHAFNILMKHGIKEIPEQYIENHWRKDVISRHYHFGRHVYDTRDSEINRSVNQAYYNFEACLKIESMLKEYENGPTNQIQKNRTDVEELTLRTLPPLLRKIIYIEHIKSLLHIRCREMLFIKKKSSLNEQHSSTSKTSSKYLICSMKINFLSNGGSGILRVIYNSSVQENFDFEMPSWNLENLD</sequence>
<dbReference type="GO" id="GO:0008270">
    <property type="term" value="F:zinc ion binding"/>
    <property type="evidence" value="ECO:0007669"/>
    <property type="project" value="UniProtKB-UniRule"/>
</dbReference>
<comment type="subcellular location">
    <subcellularLocation>
        <location evidence="2">Nucleus</location>
    </subcellularLocation>
</comment>
<organism evidence="4 5">
    <name type="scientific">Lactuca sativa</name>
    <name type="common">Garden lettuce</name>
    <dbReference type="NCBI Taxonomy" id="4236"/>
    <lineage>
        <taxon>Eukaryota</taxon>
        <taxon>Viridiplantae</taxon>
        <taxon>Streptophyta</taxon>
        <taxon>Embryophyta</taxon>
        <taxon>Tracheophyta</taxon>
        <taxon>Spermatophyta</taxon>
        <taxon>Magnoliopsida</taxon>
        <taxon>eudicotyledons</taxon>
        <taxon>Gunneridae</taxon>
        <taxon>Pentapetalae</taxon>
        <taxon>asterids</taxon>
        <taxon>campanulids</taxon>
        <taxon>Asterales</taxon>
        <taxon>Asteraceae</taxon>
        <taxon>Cichorioideae</taxon>
        <taxon>Cichorieae</taxon>
        <taxon>Lactucinae</taxon>
        <taxon>Lactuca</taxon>
    </lineage>
</organism>
<dbReference type="PROSITE" id="PS50966">
    <property type="entry name" value="ZF_SWIM"/>
    <property type="match status" value="1"/>
</dbReference>
<comment type="function">
    <text evidence="2">Putative transcription activator involved in regulating light control of development.</text>
</comment>
<dbReference type="GO" id="GO:0005634">
    <property type="term" value="C:nucleus"/>
    <property type="evidence" value="ECO:0007669"/>
    <property type="project" value="UniProtKB-SubCell"/>
</dbReference>
<proteinExistence type="inferred from homology"/>
<evidence type="ECO:0000313" key="5">
    <source>
        <dbReference type="Proteomes" id="UP000235145"/>
    </source>
</evidence>
<dbReference type="EMBL" id="NBSK02000001">
    <property type="protein sequence ID" value="KAJ0225639.1"/>
    <property type="molecule type" value="Genomic_DNA"/>
</dbReference>
<protein>
    <recommendedName>
        <fullName evidence="2">Protein FAR1-RELATED SEQUENCE</fullName>
    </recommendedName>
</protein>
<gene>
    <name evidence="4" type="ORF">LSAT_V11C100010080</name>
</gene>
<keyword evidence="2" id="KW-0862">Zinc</keyword>
<dbReference type="PANTHER" id="PTHR31669:SF306">
    <property type="entry name" value="PROTEIN FAR1-RELATED SEQUENCE"/>
    <property type="match status" value="1"/>
</dbReference>